<dbReference type="AlphaFoldDB" id="A0AAQ3JNJ7"/>
<reference evidence="2 3" key="1">
    <citation type="submission" date="2023-10" db="EMBL/GenBank/DDBJ databases">
        <title>Chromosome-scale genome assembly provides insights into flower coloration mechanisms of Canna indica.</title>
        <authorList>
            <person name="Li C."/>
        </authorList>
    </citation>
    <scope>NUCLEOTIDE SEQUENCE [LARGE SCALE GENOMIC DNA]</scope>
    <source>
        <tissue evidence="2">Flower</tissue>
    </source>
</reference>
<evidence type="ECO:0000313" key="2">
    <source>
        <dbReference type="EMBL" id="WOK93379.1"/>
    </source>
</evidence>
<organism evidence="2 3">
    <name type="scientific">Canna indica</name>
    <name type="common">Indian-shot</name>
    <dbReference type="NCBI Taxonomy" id="4628"/>
    <lineage>
        <taxon>Eukaryota</taxon>
        <taxon>Viridiplantae</taxon>
        <taxon>Streptophyta</taxon>
        <taxon>Embryophyta</taxon>
        <taxon>Tracheophyta</taxon>
        <taxon>Spermatophyta</taxon>
        <taxon>Magnoliopsida</taxon>
        <taxon>Liliopsida</taxon>
        <taxon>Zingiberales</taxon>
        <taxon>Cannaceae</taxon>
        <taxon>Canna</taxon>
    </lineage>
</organism>
<dbReference type="EMBL" id="CP136890">
    <property type="protein sequence ID" value="WOK93379.1"/>
    <property type="molecule type" value="Genomic_DNA"/>
</dbReference>
<evidence type="ECO:0000313" key="3">
    <source>
        <dbReference type="Proteomes" id="UP001327560"/>
    </source>
</evidence>
<sequence>MKNKAYQGYQSEDIDVQRGKDVSGQRHSKTAASKGEKASGNNLLNGANFASVVSGYLDIITTLYIQTKFSAPNGGLIRGGTCGGWGLFLGARGGWHRWSGQSGAACGEIHCSETMLWLINISHSSWATWIA</sequence>
<protein>
    <submittedName>
        <fullName evidence="2">Uncharacterized protein</fullName>
    </submittedName>
</protein>
<keyword evidence="3" id="KW-1185">Reference proteome</keyword>
<evidence type="ECO:0000256" key="1">
    <source>
        <dbReference type="SAM" id="MobiDB-lite"/>
    </source>
</evidence>
<proteinExistence type="predicted"/>
<accession>A0AAQ3JNJ7</accession>
<dbReference type="Proteomes" id="UP001327560">
    <property type="component" value="Chromosome 1"/>
</dbReference>
<gene>
    <name evidence="2" type="ORF">Cni_G02076</name>
</gene>
<feature type="region of interest" description="Disordered" evidence="1">
    <location>
        <begin position="17"/>
        <end position="42"/>
    </location>
</feature>
<name>A0AAQ3JNJ7_9LILI</name>